<evidence type="ECO:0000313" key="2">
    <source>
        <dbReference type="Ensembl" id="ENSMMOP00000025331.1"/>
    </source>
</evidence>
<reference evidence="2" key="1">
    <citation type="submission" date="2025-08" db="UniProtKB">
        <authorList>
            <consortium name="Ensembl"/>
        </authorList>
    </citation>
    <scope>IDENTIFICATION</scope>
</reference>
<feature type="region of interest" description="Disordered" evidence="1">
    <location>
        <begin position="70"/>
        <end position="120"/>
    </location>
</feature>
<accession>A0A3Q3XMB5</accession>
<proteinExistence type="predicted"/>
<dbReference type="Proteomes" id="UP000261620">
    <property type="component" value="Unplaced"/>
</dbReference>
<dbReference type="AlphaFoldDB" id="A0A3Q3XMB5"/>
<evidence type="ECO:0000256" key="1">
    <source>
        <dbReference type="SAM" id="MobiDB-lite"/>
    </source>
</evidence>
<name>A0A3Q3XMB5_MOLML</name>
<organism evidence="2 3">
    <name type="scientific">Mola mola</name>
    <name type="common">Ocean sunfish</name>
    <name type="synonym">Tetraodon mola</name>
    <dbReference type="NCBI Taxonomy" id="94237"/>
    <lineage>
        <taxon>Eukaryota</taxon>
        <taxon>Metazoa</taxon>
        <taxon>Chordata</taxon>
        <taxon>Craniata</taxon>
        <taxon>Vertebrata</taxon>
        <taxon>Euteleostomi</taxon>
        <taxon>Actinopterygii</taxon>
        <taxon>Neopterygii</taxon>
        <taxon>Teleostei</taxon>
        <taxon>Neoteleostei</taxon>
        <taxon>Acanthomorphata</taxon>
        <taxon>Eupercaria</taxon>
        <taxon>Tetraodontiformes</taxon>
        <taxon>Molidae</taxon>
        <taxon>Mola</taxon>
    </lineage>
</organism>
<dbReference type="Ensembl" id="ENSMMOT00000025757.1">
    <property type="protein sequence ID" value="ENSMMOP00000025331.1"/>
    <property type="gene ID" value="ENSMMOG00000019232.1"/>
</dbReference>
<protein>
    <submittedName>
        <fullName evidence="2">Uncharacterized protein</fullName>
    </submittedName>
</protein>
<reference evidence="2" key="2">
    <citation type="submission" date="2025-09" db="UniProtKB">
        <authorList>
            <consortium name="Ensembl"/>
        </authorList>
    </citation>
    <scope>IDENTIFICATION</scope>
</reference>
<dbReference type="OMA" id="KPAYHQG"/>
<keyword evidence="3" id="KW-1185">Reference proteome</keyword>
<evidence type="ECO:0000313" key="3">
    <source>
        <dbReference type="Proteomes" id="UP000261620"/>
    </source>
</evidence>
<sequence length="120" mass="13094">MKRSFRCIYEMRKTHDAGARGHSAGARHGALVDVFDGEAAPQHLDENLPELPGGQVVEQRVDDGAEVEEGVGHRVENDVAPEVEASPTGLRNGSHHEATDLVGKPAQQRSRQRTLPEKEI</sequence>